<name>A0AAJ1T196_9BACI</name>
<evidence type="ECO:0000259" key="3">
    <source>
        <dbReference type="Pfam" id="PF00460"/>
    </source>
</evidence>
<dbReference type="Proteomes" id="UP001237207">
    <property type="component" value="Unassembled WGS sequence"/>
</dbReference>
<dbReference type="InterPro" id="IPR019776">
    <property type="entry name" value="Flagellar_basal_body_rod_CS"/>
</dbReference>
<dbReference type="NCBIfam" id="TIGR03506">
    <property type="entry name" value="FlgEFG_subfam"/>
    <property type="match status" value="1"/>
</dbReference>
<accession>A0AAJ1T196</accession>
<proteinExistence type="inferred from homology"/>
<dbReference type="InterPro" id="IPR053967">
    <property type="entry name" value="LlgE_F_G-like_D1"/>
</dbReference>
<evidence type="ECO:0000259" key="4">
    <source>
        <dbReference type="Pfam" id="PF06429"/>
    </source>
</evidence>
<dbReference type="InterPro" id="IPR020013">
    <property type="entry name" value="Flagellar_FlgE/F/G"/>
</dbReference>
<evidence type="ECO:0000259" key="5">
    <source>
        <dbReference type="Pfam" id="PF22692"/>
    </source>
</evidence>
<evidence type="ECO:0000256" key="1">
    <source>
        <dbReference type="ARBA" id="ARBA00009677"/>
    </source>
</evidence>
<sequence length="277" mass="30779">MFRGFYTAASGMITQQRRTEMLSNNMANVNTPGFKSDQSTLRAFPEMLLSQLNQTKTPTQKNLTIPHSSFVGGVNTGVYMQETIPNFRQGDLRETGIKTDLALLDIDLPVNNEGESGTVLYTIQGPEGNIRYTRNGNFTVDGEGYLTTASGLYVLDRNGNPIRTNTDQFVVDENGQVFAEGEFVSQLGIAYSANSHDLVKMGDGLYRMENGRLPSAFTMNNVSFRVQQGFIERSNVDPARTMTDMLTAYRAFEANQKVLQAYDRSMEKAANEVGRLN</sequence>
<keyword evidence="2" id="KW-0975">Bacterial flagellum</keyword>
<feature type="domain" description="Flagellar basal-body/hook protein C-terminal" evidence="4">
    <location>
        <begin position="227"/>
        <end position="271"/>
    </location>
</feature>
<protein>
    <submittedName>
        <fullName evidence="6">Flagellar basal-body rod protein FlgG</fullName>
    </submittedName>
</protein>
<dbReference type="Pfam" id="PF06429">
    <property type="entry name" value="Flg_bbr_C"/>
    <property type="match status" value="1"/>
</dbReference>
<dbReference type="SUPFAM" id="SSF117143">
    <property type="entry name" value="Flagellar hook protein flgE"/>
    <property type="match status" value="1"/>
</dbReference>
<dbReference type="AlphaFoldDB" id="A0AAJ1T196"/>
<evidence type="ECO:0000313" key="7">
    <source>
        <dbReference type="Proteomes" id="UP001237207"/>
    </source>
</evidence>
<keyword evidence="6" id="KW-0282">Flagellum</keyword>
<dbReference type="PANTHER" id="PTHR30435:SF19">
    <property type="entry name" value="FLAGELLAR BASAL-BODY ROD PROTEIN FLGG"/>
    <property type="match status" value="1"/>
</dbReference>
<reference evidence="6" key="1">
    <citation type="submission" date="2023-07" db="EMBL/GenBank/DDBJ databases">
        <title>Genomic Encyclopedia of Type Strains, Phase IV (KMG-IV): sequencing the most valuable type-strain genomes for metagenomic binning, comparative biology and taxonomic classification.</title>
        <authorList>
            <person name="Goeker M."/>
        </authorList>
    </citation>
    <scope>NUCLEOTIDE SEQUENCE</scope>
    <source>
        <strain evidence="6">DSM 23947</strain>
    </source>
</reference>
<dbReference type="Pfam" id="PF00460">
    <property type="entry name" value="Flg_bb_rod"/>
    <property type="match status" value="1"/>
</dbReference>
<feature type="domain" description="Flagellar hook protein FlgE/F/G-like D1" evidence="5">
    <location>
        <begin position="121"/>
        <end position="179"/>
    </location>
</feature>
<gene>
    <name evidence="6" type="ORF">J2S13_000515</name>
</gene>
<dbReference type="PANTHER" id="PTHR30435">
    <property type="entry name" value="FLAGELLAR PROTEIN"/>
    <property type="match status" value="1"/>
</dbReference>
<dbReference type="GO" id="GO:0071978">
    <property type="term" value="P:bacterial-type flagellum-dependent swarming motility"/>
    <property type="evidence" value="ECO:0007669"/>
    <property type="project" value="TreeGrafter"/>
</dbReference>
<dbReference type="InterPro" id="IPR010930">
    <property type="entry name" value="Flg_bb/hook_C_dom"/>
</dbReference>
<evidence type="ECO:0000256" key="2">
    <source>
        <dbReference type="RuleBase" id="RU362116"/>
    </source>
</evidence>
<comment type="caution">
    <text evidence="6">The sequence shown here is derived from an EMBL/GenBank/DDBJ whole genome shotgun (WGS) entry which is preliminary data.</text>
</comment>
<evidence type="ECO:0000313" key="6">
    <source>
        <dbReference type="EMBL" id="MDQ0214119.1"/>
    </source>
</evidence>
<comment type="subcellular location">
    <subcellularLocation>
        <location evidence="2">Bacterial flagellum basal body</location>
    </subcellularLocation>
</comment>
<dbReference type="InterPro" id="IPR037925">
    <property type="entry name" value="FlgE/F/G-like"/>
</dbReference>
<keyword evidence="7" id="KW-1185">Reference proteome</keyword>
<dbReference type="PROSITE" id="PS00588">
    <property type="entry name" value="FLAGELLA_BB_ROD"/>
    <property type="match status" value="1"/>
</dbReference>
<dbReference type="EMBL" id="JAUSUC010000004">
    <property type="protein sequence ID" value="MDQ0214119.1"/>
    <property type="molecule type" value="Genomic_DNA"/>
</dbReference>
<dbReference type="Pfam" id="PF22692">
    <property type="entry name" value="LlgE_F_G_D1"/>
    <property type="match status" value="1"/>
</dbReference>
<organism evidence="6 7">
    <name type="scientific">Oikeobacillus pervagus</name>
    <dbReference type="NCBI Taxonomy" id="1325931"/>
    <lineage>
        <taxon>Bacteria</taxon>
        <taxon>Bacillati</taxon>
        <taxon>Bacillota</taxon>
        <taxon>Bacilli</taxon>
        <taxon>Bacillales</taxon>
        <taxon>Bacillaceae</taxon>
        <taxon>Oikeobacillus</taxon>
    </lineage>
</organism>
<keyword evidence="6" id="KW-0969">Cilium</keyword>
<feature type="domain" description="Flagellar basal body rod protein N-terminal" evidence="3">
    <location>
        <begin position="5"/>
        <end position="35"/>
    </location>
</feature>
<comment type="similarity">
    <text evidence="1 2">Belongs to the flagella basal body rod proteins family.</text>
</comment>
<keyword evidence="6" id="KW-0966">Cell projection</keyword>
<dbReference type="RefSeq" id="WP_307256110.1">
    <property type="nucleotide sequence ID" value="NZ_JAUSUC010000004.1"/>
</dbReference>
<dbReference type="InterPro" id="IPR001444">
    <property type="entry name" value="Flag_bb_rod_N"/>
</dbReference>
<dbReference type="GO" id="GO:0009425">
    <property type="term" value="C:bacterial-type flagellum basal body"/>
    <property type="evidence" value="ECO:0007669"/>
    <property type="project" value="UniProtKB-SubCell"/>
</dbReference>